<reference evidence="1" key="2">
    <citation type="submission" date="2021-01" db="EMBL/GenBank/DDBJ databases">
        <authorList>
            <person name="Hahn C.R."/>
            <person name="Youssef N.H."/>
            <person name="Elshahed M."/>
        </authorList>
    </citation>
    <scope>NUCLEOTIDE SEQUENCE</scope>
    <source>
        <strain evidence="1">Zod_Metabat.24</strain>
    </source>
</reference>
<proteinExistence type="predicted"/>
<comment type="caution">
    <text evidence="1">The sequence shown here is derived from an EMBL/GenBank/DDBJ whole genome shotgun (WGS) entry which is preliminary data.</text>
</comment>
<organism evidence="1 2">
    <name type="scientific">Candidatus Zymogenus saltonus</name>
    <dbReference type="NCBI Taxonomy" id="2844893"/>
    <lineage>
        <taxon>Bacteria</taxon>
        <taxon>Deltaproteobacteria</taxon>
        <taxon>Candidatus Zymogenia</taxon>
        <taxon>Candidatus Zymogeniales</taxon>
        <taxon>Candidatus Zymogenaceae</taxon>
        <taxon>Candidatus Zymogenus</taxon>
    </lineage>
</organism>
<dbReference type="Gene3D" id="3.20.20.80">
    <property type="entry name" value="Glycosidases"/>
    <property type="match status" value="1"/>
</dbReference>
<reference evidence="1" key="1">
    <citation type="journal article" date="2021" name="Environ. Microbiol.">
        <title>Genomic characterization of three novel Desulfobacterota classes expand the metabolic and phylogenetic diversity of the phylum.</title>
        <authorList>
            <person name="Murphy C.L."/>
            <person name="Biggerstaff J."/>
            <person name="Eichhorn A."/>
            <person name="Ewing E."/>
            <person name="Shahan R."/>
            <person name="Soriano D."/>
            <person name="Stewart S."/>
            <person name="VanMol K."/>
            <person name="Walker R."/>
            <person name="Walters P."/>
            <person name="Elshahed M.S."/>
            <person name="Youssef N.H."/>
        </authorList>
    </citation>
    <scope>NUCLEOTIDE SEQUENCE</scope>
    <source>
        <strain evidence="1">Zod_Metabat.24</strain>
    </source>
</reference>
<dbReference type="EMBL" id="JAFGIX010000055">
    <property type="protein sequence ID" value="MBN1573781.1"/>
    <property type="molecule type" value="Genomic_DNA"/>
</dbReference>
<evidence type="ECO:0000313" key="2">
    <source>
        <dbReference type="Proteomes" id="UP000809273"/>
    </source>
</evidence>
<gene>
    <name evidence="1" type="ORF">JW984_11350</name>
</gene>
<dbReference type="SUPFAM" id="SSF51445">
    <property type="entry name" value="(Trans)glycosidases"/>
    <property type="match status" value="1"/>
</dbReference>
<accession>A0A9D8PN75</accession>
<protein>
    <submittedName>
        <fullName evidence="1">Uncharacterized protein</fullName>
    </submittedName>
</protein>
<dbReference type="Proteomes" id="UP000809273">
    <property type="component" value="Unassembled WGS sequence"/>
</dbReference>
<dbReference type="AlphaFoldDB" id="A0A9D8PN75"/>
<evidence type="ECO:0000313" key="1">
    <source>
        <dbReference type="EMBL" id="MBN1573781.1"/>
    </source>
</evidence>
<dbReference type="InterPro" id="IPR017853">
    <property type="entry name" value="GH"/>
</dbReference>
<sequence length="540" mass="61607">MQRLSYDPKHPRYTIFDVEFSIEIFTYENVYGLDPDRSELKVEGDKAILTARGLTWAGGVEKCDGGAMLLVEKLDSDSPRLRFKVEAAFKDKLRAVKVIIYGLKGEDVTSDHSEKLPFPWGGLTFDYPRWDYEYKLKMPIVFLRDGNTYTYFAAKDEAVSPKRFSFIPKEDGTGAVDVELIYEATANEASEMIDTAPWEMGTTKDTSAEASKFLDWIAVTYGFSTYETRGDVPAWFRDVSLVLSIHGMHFTGYIFNTYKEMLNVIKWFAKRMEGKRLLAYLPGWEGRYYWQYGDYRPEPRLGGVEDFKRLVEGVRELGVRLMPMFGANCTNREHPDFPDYGPISLLHDASGTQFLGNRPDWSTDRSYDPGWQIWLNPAAPAWQEKLIESLTSIIDGYGIDAIFLDTHDTWTNDPYYQVYEGWKVIKAELKSNRPELLVAGELWYDALLGITPLTQWGGPAHWPGIFEKYARSTPHLCYPSPCRGSTGVHEFGYGPFAMPTLTKEQIPMVTIVDGTVAAAPDRLMEYVKLAEDYAEGFLDK</sequence>
<name>A0A9D8PN75_9DELT</name>